<evidence type="ECO:0000256" key="1">
    <source>
        <dbReference type="ARBA" id="ARBA00022801"/>
    </source>
</evidence>
<accession>A0A0W0DAD5</accession>
<evidence type="ECO:0000259" key="2">
    <source>
        <dbReference type="Pfam" id="PF03959"/>
    </source>
</evidence>
<dbReference type="InterPro" id="IPR005645">
    <property type="entry name" value="FSH-like_dom"/>
</dbReference>
<dbReference type="VEuPathDB" id="FungiDB:GWK60_L15015"/>
<dbReference type="SUPFAM" id="SSF53474">
    <property type="entry name" value="alpha/beta-Hydrolases"/>
    <property type="match status" value="1"/>
</dbReference>
<dbReference type="InterPro" id="IPR050593">
    <property type="entry name" value="LovG"/>
</dbReference>
<comment type="caution">
    <text evidence="3">The sequence shown here is derived from an EMBL/GenBank/DDBJ whole genome shotgun (WGS) entry which is preliminary data.</text>
</comment>
<feature type="domain" description="Serine hydrolase" evidence="2">
    <location>
        <begin position="2"/>
        <end position="229"/>
    </location>
</feature>
<dbReference type="Pfam" id="PF03959">
    <property type="entry name" value="FSH1"/>
    <property type="match status" value="1"/>
</dbReference>
<gene>
    <name evidence="4" type="ORF">AO440_004770</name>
    <name evidence="3" type="ORF">AO440_005273</name>
</gene>
<dbReference type="OMA" id="EEPRGWW"/>
<dbReference type="PANTHER" id="PTHR48070:SF6">
    <property type="entry name" value="ESTERASE OVCA2"/>
    <property type="match status" value="1"/>
</dbReference>
<evidence type="ECO:0000313" key="3">
    <source>
        <dbReference type="EMBL" id="KTA97898.1"/>
    </source>
</evidence>
<dbReference type="EMBL" id="LLZZ01000155">
    <property type="protein sequence ID" value="KTA97898.1"/>
    <property type="molecule type" value="Genomic_DNA"/>
</dbReference>
<dbReference type="GO" id="GO:0016787">
    <property type="term" value="F:hydrolase activity"/>
    <property type="evidence" value="ECO:0007669"/>
    <property type="project" value="UniProtKB-KW"/>
</dbReference>
<dbReference type="VEuPathDB" id="FungiDB:B1J91_L11044g"/>
<dbReference type="AlphaFoldDB" id="A0A0W0DAD5"/>
<evidence type="ECO:0000313" key="4">
    <source>
        <dbReference type="EMBL" id="KTB02960.1"/>
    </source>
</evidence>
<evidence type="ECO:0000313" key="5">
    <source>
        <dbReference type="Proteomes" id="UP000054886"/>
    </source>
</evidence>
<dbReference type="InterPro" id="IPR029058">
    <property type="entry name" value="AB_hydrolase_fold"/>
</dbReference>
<dbReference type="Gene3D" id="3.40.50.1820">
    <property type="entry name" value="alpha/beta hydrolase"/>
    <property type="match status" value="1"/>
</dbReference>
<dbReference type="OrthoDB" id="2094269at2759"/>
<dbReference type="VEuPathDB" id="FungiDB:GVI51_L10989"/>
<organism evidence="3 5">
    <name type="scientific">Candida glabrata</name>
    <name type="common">Yeast</name>
    <name type="synonym">Torulopsis glabrata</name>
    <dbReference type="NCBI Taxonomy" id="5478"/>
    <lineage>
        <taxon>Eukaryota</taxon>
        <taxon>Fungi</taxon>
        <taxon>Dikarya</taxon>
        <taxon>Ascomycota</taxon>
        <taxon>Saccharomycotina</taxon>
        <taxon>Saccharomycetes</taxon>
        <taxon>Saccharomycetales</taxon>
        <taxon>Saccharomycetaceae</taxon>
        <taxon>Nakaseomyces</taxon>
    </lineage>
</organism>
<protein>
    <submittedName>
        <fullName evidence="3">Family of serine hydrolases 3</fullName>
    </submittedName>
</protein>
<dbReference type="GO" id="GO:0005777">
    <property type="term" value="C:peroxisome"/>
    <property type="evidence" value="ECO:0007669"/>
    <property type="project" value="EnsemblFungi"/>
</dbReference>
<dbReference type="ESTHER" id="canga-q6fkj6">
    <property type="family name" value="FSH1"/>
</dbReference>
<keyword evidence="1 3" id="KW-0378">Hydrolase</keyword>
<dbReference type="VEuPathDB" id="FungiDB:CAGL0L11044g"/>
<dbReference type="Proteomes" id="UP000054886">
    <property type="component" value="Unassembled WGS sequence"/>
</dbReference>
<dbReference type="GO" id="GO:0005634">
    <property type="term" value="C:nucleus"/>
    <property type="evidence" value="ECO:0007669"/>
    <property type="project" value="TreeGrafter"/>
</dbReference>
<reference evidence="3 5" key="1">
    <citation type="submission" date="2015-10" db="EMBL/GenBank/DDBJ databases">
        <title>Draft genomes sequences of Candida glabrata isolates 1A, 1B, 2A, 2B, 3A and 3B.</title>
        <authorList>
            <person name="Haavelsrud O.E."/>
            <person name="Gaustad P."/>
        </authorList>
    </citation>
    <scope>NUCLEOTIDE SEQUENCE [LARGE SCALE GENOMIC DNA]</scope>
    <source>
        <strain evidence="3">910700640</strain>
    </source>
</reference>
<dbReference type="PANTHER" id="PTHR48070">
    <property type="entry name" value="ESTERASE OVCA2"/>
    <property type="match status" value="1"/>
</dbReference>
<sequence length="280" mass="31302">MSKKILMLHGFVQSDRIFSAKTGGLRKALKKMGYELDYPCAPILVDKSSLMSSSSQKEVEASVAKQFNTDLGVGKDGSENQLYGWWQRKAGGDFYSYEIPQNTLDFLRQYIVENGPYDGVIGFSQGGGMGAYLVSDLNNLLNLSKEQQPDLKFFVAFSAFRLEPEQYAQHFKTHPISVPTLVIQGELDTVVSETRVMSLYDAILPQYRALLKHHGGHFIPNQKPFLNQVCGWIQSVTTNPSNDEDMDIDMNSIKSSAKSSSTQLQMDDDLLDMIDSMGKL</sequence>
<proteinExistence type="predicted"/>
<dbReference type="EMBL" id="LLZZ01000122">
    <property type="protein sequence ID" value="KTB02960.1"/>
    <property type="molecule type" value="Genomic_DNA"/>
</dbReference>
<name>A0A0W0DAD5_CANGB</name>